<dbReference type="InterPro" id="IPR036663">
    <property type="entry name" value="Fumarylacetoacetase_C_sf"/>
</dbReference>
<dbReference type="InterPro" id="IPR011234">
    <property type="entry name" value="Fumarylacetoacetase-like_C"/>
</dbReference>
<evidence type="ECO:0000256" key="1">
    <source>
        <dbReference type="ARBA" id="ARBA00010211"/>
    </source>
</evidence>
<dbReference type="EMBL" id="JBHTLQ010000026">
    <property type="protein sequence ID" value="MFD1191369.1"/>
    <property type="molecule type" value="Genomic_DNA"/>
</dbReference>
<feature type="domain" description="Fumarylacetoacetase-like C-terminal" evidence="3">
    <location>
        <begin position="91"/>
        <end position="320"/>
    </location>
</feature>
<dbReference type="Pfam" id="PF01557">
    <property type="entry name" value="FAA_hydrolase"/>
    <property type="match status" value="1"/>
</dbReference>
<evidence type="ECO:0000313" key="5">
    <source>
        <dbReference type="Proteomes" id="UP001597216"/>
    </source>
</evidence>
<keyword evidence="5" id="KW-1185">Reference proteome</keyword>
<gene>
    <name evidence="4" type="ORF">ACFQ27_12340</name>
</gene>
<dbReference type="Gene3D" id="3.90.850.10">
    <property type="entry name" value="Fumarylacetoacetase-like, C-terminal domain"/>
    <property type="match status" value="1"/>
</dbReference>
<comment type="caution">
    <text evidence="4">The sequence shown here is derived from an EMBL/GenBank/DDBJ whole genome shotgun (WGS) entry which is preliminary data.</text>
</comment>
<evidence type="ECO:0000256" key="2">
    <source>
        <dbReference type="ARBA" id="ARBA00022723"/>
    </source>
</evidence>
<dbReference type="Proteomes" id="UP001597216">
    <property type="component" value="Unassembled WGS sequence"/>
</dbReference>
<proteinExistence type="inferred from homology"/>
<dbReference type="InterPro" id="IPR051121">
    <property type="entry name" value="FAH"/>
</dbReference>
<dbReference type="PANTHER" id="PTHR42796:SF4">
    <property type="entry name" value="FUMARYLACETOACETATE HYDROLASE DOMAIN-CONTAINING PROTEIN 2A"/>
    <property type="match status" value="1"/>
</dbReference>
<comment type="similarity">
    <text evidence="1">Belongs to the FAH family.</text>
</comment>
<protein>
    <submittedName>
        <fullName evidence="4">Fumarylacetoacetate hydrolase family protein</fullName>
    </submittedName>
</protein>
<dbReference type="PANTHER" id="PTHR42796">
    <property type="entry name" value="FUMARYLACETOACETATE HYDROLASE DOMAIN-CONTAINING PROTEIN 2A-RELATED"/>
    <property type="match status" value="1"/>
</dbReference>
<dbReference type="SUPFAM" id="SSF56529">
    <property type="entry name" value="FAH"/>
    <property type="match status" value="1"/>
</dbReference>
<accession>A0ABW3T2G2</accession>
<name>A0ABW3T2G2_9CAUL</name>
<dbReference type="GO" id="GO:0016787">
    <property type="term" value="F:hydrolase activity"/>
    <property type="evidence" value="ECO:0007669"/>
    <property type="project" value="UniProtKB-KW"/>
</dbReference>
<keyword evidence="2" id="KW-0479">Metal-binding</keyword>
<evidence type="ECO:0000313" key="4">
    <source>
        <dbReference type="EMBL" id="MFD1191369.1"/>
    </source>
</evidence>
<sequence>MKLCSYETQGRRSYGVQREDGLVVDLRALLGLGAPPTLEDLIEAGLDLAALAPRLQGAPGLDPATLTWLPPLRRPGKIIGVAINNRMGQAAAFRPFADPAFFFKPSTSLVGHGQPVVVRGDYGLTHPEPELAVVIGKAGRAIPEDQALSHVFGYAIINDITSPGLKEKDSIEIVTPPQATGGYSDLLAWRQVRDADHARSIYLTYHARSKGSDTFGPMGPWLVTADEIADPNALPILSYDGDELVFEDSTANLTFSVQRIIAHVSAYMTLEPGDIIHCGTAMKPAEGGRYRTLTGWDLARSGRPMAIEIPGLGRLVNPVVVEP</sequence>
<keyword evidence="4" id="KW-0378">Hydrolase</keyword>
<dbReference type="RefSeq" id="WP_377353800.1">
    <property type="nucleotide sequence ID" value="NZ_JBHTLQ010000026.1"/>
</dbReference>
<organism evidence="4 5">
    <name type="scientific">Phenylobacterium conjunctum</name>
    <dbReference type="NCBI Taxonomy" id="1298959"/>
    <lineage>
        <taxon>Bacteria</taxon>
        <taxon>Pseudomonadati</taxon>
        <taxon>Pseudomonadota</taxon>
        <taxon>Alphaproteobacteria</taxon>
        <taxon>Caulobacterales</taxon>
        <taxon>Caulobacteraceae</taxon>
        <taxon>Phenylobacterium</taxon>
    </lineage>
</organism>
<reference evidence="5" key="1">
    <citation type="journal article" date="2019" name="Int. J. Syst. Evol. Microbiol.">
        <title>The Global Catalogue of Microorganisms (GCM) 10K type strain sequencing project: providing services to taxonomists for standard genome sequencing and annotation.</title>
        <authorList>
            <consortium name="The Broad Institute Genomics Platform"/>
            <consortium name="The Broad Institute Genome Sequencing Center for Infectious Disease"/>
            <person name="Wu L."/>
            <person name="Ma J."/>
        </authorList>
    </citation>
    <scope>NUCLEOTIDE SEQUENCE [LARGE SCALE GENOMIC DNA]</scope>
    <source>
        <strain evidence="5">CCUG 55074</strain>
    </source>
</reference>
<evidence type="ECO:0000259" key="3">
    <source>
        <dbReference type="Pfam" id="PF01557"/>
    </source>
</evidence>